<evidence type="ECO:0000313" key="1">
    <source>
        <dbReference type="EMBL" id="SHJ94348.1"/>
    </source>
</evidence>
<reference evidence="1 2" key="1">
    <citation type="submission" date="2016-11" db="EMBL/GenBank/DDBJ databases">
        <authorList>
            <person name="Jaros S."/>
            <person name="Januszkiewicz K."/>
            <person name="Wedrychowicz H."/>
        </authorList>
    </citation>
    <scope>NUCLEOTIDE SEQUENCE [LARGE SCALE GENOMIC DNA]</scope>
    <source>
        <strain evidence="1 2">DSM 12906</strain>
    </source>
</reference>
<dbReference type="STRING" id="1123357.SAMN02745244_03627"/>
<keyword evidence="2" id="KW-1185">Reference proteome</keyword>
<evidence type="ECO:0000313" key="2">
    <source>
        <dbReference type="Proteomes" id="UP000184512"/>
    </source>
</evidence>
<dbReference type="Proteomes" id="UP000184512">
    <property type="component" value="Unassembled WGS sequence"/>
</dbReference>
<dbReference type="EMBL" id="FQZG01000113">
    <property type="protein sequence ID" value="SHJ94348.1"/>
    <property type="molecule type" value="Genomic_DNA"/>
</dbReference>
<sequence length="53" mass="5231">SLAETASIGSTVLLFNSVIMTPSALTGDGATYTVSLTDPPAMRDTAAGVGATE</sequence>
<protein>
    <submittedName>
        <fullName evidence="1">Uncharacterized protein</fullName>
    </submittedName>
</protein>
<proteinExistence type="predicted"/>
<dbReference type="AlphaFoldDB" id="A0A1M6NF09"/>
<organism evidence="1 2">
    <name type="scientific">Tessaracoccus bendigoensis DSM 12906</name>
    <dbReference type="NCBI Taxonomy" id="1123357"/>
    <lineage>
        <taxon>Bacteria</taxon>
        <taxon>Bacillati</taxon>
        <taxon>Actinomycetota</taxon>
        <taxon>Actinomycetes</taxon>
        <taxon>Propionibacteriales</taxon>
        <taxon>Propionibacteriaceae</taxon>
        <taxon>Tessaracoccus</taxon>
    </lineage>
</organism>
<feature type="non-terminal residue" evidence="1">
    <location>
        <position position="1"/>
    </location>
</feature>
<name>A0A1M6NF09_9ACTN</name>
<accession>A0A1M6NF09</accession>
<gene>
    <name evidence="1" type="ORF">SAMN02745244_03627</name>
</gene>